<comment type="caution">
    <text evidence="2">The sequence shown here is derived from an EMBL/GenBank/DDBJ whole genome shotgun (WGS) entry which is preliminary data.</text>
</comment>
<name>A0A3M8B820_9BACL</name>
<dbReference type="PANTHER" id="PTHR43792:SF9">
    <property type="entry name" value="RIBOSOMAL-PROTEIN-ALANINE ACETYLTRANSFERASE"/>
    <property type="match status" value="1"/>
</dbReference>
<evidence type="ECO:0000259" key="1">
    <source>
        <dbReference type="PROSITE" id="PS51186"/>
    </source>
</evidence>
<dbReference type="Pfam" id="PF13302">
    <property type="entry name" value="Acetyltransf_3"/>
    <property type="match status" value="1"/>
</dbReference>
<dbReference type="OrthoDB" id="9811523at2"/>
<evidence type="ECO:0000313" key="3">
    <source>
        <dbReference type="Proteomes" id="UP000268829"/>
    </source>
</evidence>
<dbReference type="Gene3D" id="3.40.630.30">
    <property type="match status" value="1"/>
</dbReference>
<feature type="domain" description="N-acetyltransferase" evidence="1">
    <location>
        <begin position="18"/>
        <end position="180"/>
    </location>
</feature>
<dbReference type="RefSeq" id="WP_122903811.1">
    <property type="nucleotide sequence ID" value="NZ_RHHS01000015.1"/>
</dbReference>
<dbReference type="InterPro" id="IPR016181">
    <property type="entry name" value="Acyl_CoA_acyltransferase"/>
</dbReference>
<reference evidence="2 3" key="1">
    <citation type="submission" date="2018-10" db="EMBL/GenBank/DDBJ databases">
        <title>Phylogenomics of Brevibacillus.</title>
        <authorList>
            <person name="Dunlap C."/>
        </authorList>
    </citation>
    <scope>NUCLEOTIDE SEQUENCE [LARGE SCALE GENOMIC DNA]</scope>
    <source>
        <strain evidence="2 3">DSM 100115</strain>
    </source>
</reference>
<evidence type="ECO:0000313" key="2">
    <source>
        <dbReference type="EMBL" id="RNB58975.1"/>
    </source>
</evidence>
<dbReference type="GO" id="GO:0008999">
    <property type="term" value="F:protein-N-terminal-alanine acetyltransferase activity"/>
    <property type="evidence" value="ECO:0007669"/>
    <property type="project" value="TreeGrafter"/>
</dbReference>
<dbReference type="PANTHER" id="PTHR43792">
    <property type="entry name" value="GNAT FAMILY, PUTATIVE (AFU_ORTHOLOGUE AFUA_3G00765)-RELATED-RELATED"/>
    <property type="match status" value="1"/>
</dbReference>
<dbReference type="InterPro" id="IPR000182">
    <property type="entry name" value="GNAT_dom"/>
</dbReference>
<keyword evidence="3" id="KW-1185">Reference proteome</keyword>
<dbReference type="GO" id="GO:0005737">
    <property type="term" value="C:cytoplasm"/>
    <property type="evidence" value="ECO:0007669"/>
    <property type="project" value="TreeGrafter"/>
</dbReference>
<dbReference type="PROSITE" id="PS51186">
    <property type="entry name" value="GNAT"/>
    <property type="match status" value="1"/>
</dbReference>
<organism evidence="2 3">
    <name type="scientific">Brevibacillus gelatini</name>
    <dbReference type="NCBI Taxonomy" id="1655277"/>
    <lineage>
        <taxon>Bacteria</taxon>
        <taxon>Bacillati</taxon>
        <taxon>Bacillota</taxon>
        <taxon>Bacilli</taxon>
        <taxon>Bacillales</taxon>
        <taxon>Paenibacillaceae</taxon>
        <taxon>Brevibacillus</taxon>
    </lineage>
</organism>
<gene>
    <name evidence="2" type="ORF">EDM57_05725</name>
</gene>
<proteinExistence type="predicted"/>
<dbReference type="SUPFAM" id="SSF55729">
    <property type="entry name" value="Acyl-CoA N-acyltransferases (Nat)"/>
    <property type="match status" value="1"/>
</dbReference>
<sequence length="194" mass="22543">MNSSALFQEFPVLKSDELILREIEECHLHDLYEIYSNENVFTYCGIIPRQKKDTVLKMIGHFKRDYLKKSRVKWGIFPAHKHESDTLVGIIEAFDFHQRVNMATIGYFLAEAHWGKGIASKAVNMVVRFLMEEVKLNRIQAEVMPSNEASKQVLRKNGFMMEGTLRQAALWTGKGIVDLEIYGLLQEDYQKLMR</sequence>
<dbReference type="Proteomes" id="UP000268829">
    <property type="component" value="Unassembled WGS sequence"/>
</dbReference>
<dbReference type="InterPro" id="IPR051531">
    <property type="entry name" value="N-acetyltransferase"/>
</dbReference>
<keyword evidence="2" id="KW-0808">Transferase</keyword>
<protein>
    <submittedName>
        <fullName evidence="2">N-acetyltransferase</fullName>
    </submittedName>
</protein>
<dbReference type="EMBL" id="RHHS01000015">
    <property type="protein sequence ID" value="RNB58975.1"/>
    <property type="molecule type" value="Genomic_DNA"/>
</dbReference>
<accession>A0A3M8B820</accession>
<dbReference type="AlphaFoldDB" id="A0A3M8B820"/>